<feature type="region of interest" description="Disordered" evidence="1">
    <location>
        <begin position="1"/>
        <end position="77"/>
    </location>
</feature>
<sequence>MGHGHQVGPVSVPREGAAPAGTRGHAMRATGRRPTHEGRRRRPRRRHRRGMRASGLEFTKEGQVGQRGATQEYGDTL</sequence>
<name>A0A1C7MLT1_GRIFR</name>
<accession>A0A1C7MLT1</accession>
<evidence type="ECO:0000256" key="1">
    <source>
        <dbReference type="SAM" id="MobiDB-lite"/>
    </source>
</evidence>
<dbReference type="EMBL" id="LUGG01000002">
    <property type="protein sequence ID" value="OBZ77627.1"/>
    <property type="molecule type" value="Genomic_DNA"/>
</dbReference>
<comment type="caution">
    <text evidence="2">The sequence shown here is derived from an EMBL/GenBank/DDBJ whole genome shotgun (WGS) entry which is preliminary data.</text>
</comment>
<dbReference type="AlphaFoldDB" id="A0A1C7MLT1"/>
<keyword evidence="3" id="KW-1185">Reference proteome</keyword>
<reference evidence="2 3" key="1">
    <citation type="submission" date="2016-03" db="EMBL/GenBank/DDBJ databases">
        <title>Whole genome sequencing of Grifola frondosa 9006-11.</title>
        <authorList>
            <person name="Min B."/>
            <person name="Park H."/>
            <person name="Kim J.-G."/>
            <person name="Cho H."/>
            <person name="Oh Y.-L."/>
            <person name="Kong W.-S."/>
            <person name="Choi I.-G."/>
        </authorList>
    </citation>
    <scope>NUCLEOTIDE SEQUENCE [LARGE SCALE GENOMIC DNA]</scope>
    <source>
        <strain evidence="2 3">9006-11</strain>
    </source>
</reference>
<gene>
    <name evidence="2" type="ORF">A0H81_02899</name>
</gene>
<protein>
    <submittedName>
        <fullName evidence="2">Uncharacterized protein</fullName>
    </submittedName>
</protein>
<proteinExistence type="predicted"/>
<feature type="compositionally biased region" description="Basic residues" evidence="1">
    <location>
        <begin position="30"/>
        <end position="51"/>
    </location>
</feature>
<dbReference type="Proteomes" id="UP000092993">
    <property type="component" value="Unassembled WGS sequence"/>
</dbReference>
<evidence type="ECO:0000313" key="3">
    <source>
        <dbReference type="Proteomes" id="UP000092993"/>
    </source>
</evidence>
<evidence type="ECO:0000313" key="2">
    <source>
        <dbReference type="EMBL" id="OBZ77627.1"/>
    </source>
</evidence>
<organism evidence="2 3">
    <name type="scientific">Grifola frondosa</name>
    <name type="common">Maitake</name>
    <name type="synonym">Polyporus frondosus</name>
    <dbReference type="NCBI Taxonomy" id="5627"/>
    <lineage>
        <taxon>Eukaryota</taxon>
        <taxon>Fungi</taxon>
        <taxon>Dikarya</taxon>
        <taxon>Basidiomycota</taxon>
        <taxon>Agaricomycotina</taxon>
        <taxon>Agaricomycetes</taxon>
        <taxon>Polyporales</taxon>
        <taxon>Grifolaceae</taxon>
        <taxon>Grifola</taxon>
    </lineage>
</organism>